<organism evidence="1 2">
    <name type="scientific">Tenacibaculum phage pT24</name>
    <dbReference type="NCBI Taxonomy" id="1880590"/>
    <lineage>
        <taxon>Viruses</taxon>
        <taxon>Duplodnaviria</taxon>
        <taxon>Heunggongvirae</taxon>
        <taxon>Uroviricota</taxon>
        <taxon>Caudoviricetes</taxon>
        <taxon>Kungbxnavirus</taxon>
        <taxon>Kungbxnavirus pT24</taxon>
    </lineage>
</organism>
<dbReference type="EMBL" id="LC168164">
    <property type="protein sequence ID" value="BAV39408.1"/>
    <property type="molecule type" value="Genomic_DNA"/>
</dbReference>
<name>A0A1B4XX82_9CAUD</name>
<gene>
    <name evidence="1" type="ORF">BPT24_290</name>
</gene>
<protein>
    <submittedName>
        <fullName evidence="1">Uncharacterized protein</fullName>
    </submittedName>
</protein>
<dbReference type="Proteomes" id="UP000224877">
    <property type="component" value="Segment"/>
</dbReference>
<evidence type="ECO:0000313" key="2">
    <source>
        <dbReference type="Proteomes" id="UP000224877"/>
    </source>
</evidence>
<keyword evidence="2" id="KW-1185">Reference proteome</keyword>
<reference evidence="1 2" key="1">
    <citation type="submission" date="2016-07" db="EMBL/GenBank/DDBJ databases">
        <title>Characterization of three bacteriophages infecting bacteria isolated from shrimp culture pond water.</title>
        <authorList>
            <person name="Khoa H.V."/>
        </authorList>
    </citation>
    <scope>NUCLEOTIDE SEQUENCE [LARGE SCALE GENOMIC DNA]</scope>
</reference>
<sequence length="103" mass="12371">MKTFTELYNKAIEKGLPIDTYTEYFSKLFDGEELEIKRTVLIIECEEDINYIWNRDVYNGDMDFRIDDNFDDLIFFDGRYNRKNGAKQCTYKKEQKALRILGL</sequence>
<accession>A0A1B4XX82</accession>
<proteinExistence type="predicted"/>
<evidence type="ECO:0000313" key="1">
    <source>
        <dbReference type="EMBL" id="BAV39408.1"/>
    </source>
</evidence>